<dbReference type="AlphaFoldDB" id="A0A561VMV6"/>
<accession>A0A561VMV6</accession>
<evidence type="ECO:0000313" key="1">
    <source>
        <dbReference type="EMBL" id="TWG12954.1"/>
    </source>
</evidence>
<evidence type="ECO:0000313" key="2">
    <source>
        <dbReference type="Proteomes" id="UP000320239"/>
    </source>
</evidence>
<keyword evidence="2" id="KW-1185">Reference proteome</keyword>
<comment type="caution">
    <text evidence="1">The sequence shown here is derived from an EMBL/GenBank/DDBJ whole genome shotgun (WGS) entry which is preliminary data.</text>
</comment>
<dbReference type="Proteomes" id="UP000320239">
    <property type="component" value="Unassembled WGS sequence"/>
</dbReference>
<sequence length="148" mass="15662">MQDDDRLLRALTEAGASPDPTPPDVLDAARAVYTWRTVDADLAALVHDSAAAAPALAGMREEEAELRTLSFEAPGLLIELGVSPAALLGQLVPPEPATLTLRYEDRTTVVVPVDADGCFRIAPQPAGLFTLTCETADGRRVVTSAIRL</sequence>
<protein>
    <submittedName>
        <fullName evidence="1">Uncharacterized protein</fullName>
    </submittedName>
</protein>
<dbReference type="EMBL" id="VIWY01000005">
    <property type="protein sequence ID" value="TWG12954.1"/>
    <property type="molecule type" value="Genomic_DNA"/>
</dbReference>
<proteinExistence type="predicted"/>
<organism evidence="1 2">
    <name type="scientific">Actinoplanes teichomyceticus</name>
    <dbReference type="NCBI Taxonomy" id="1867"/>
    <lineage>
        <taxon>Bacteria</taxon>
        <taxon>Bacillati</taxon>
        <taxon>Actinomycetota</taxon>
        <taxon>Actinomycetes</taxon>
        <taxon>Micromonosporales</taxon>
        <taxon>Micromonosporaceae</taxon>
        <taxon>Actinoplanes</taxon>
    </lineage>
</organism>
<gene>
    <name evidence="1" type="ORF">FHX34_105822</name>
</gene>
<reference evidence="1 2" key="1">
    <citation type="submission" date="2019-06" db="EMBL/GenBank/DDBJ databases">
        <title>Sequencing the genomes of 1000 actinobacteria strains.</title>
        <authorList>
            <person name="Klenk H.-P."/>
        </authorList>
    </citation>
    <scope>NUCLEOTIDE SEQUENCE [LARGE SCALE GENOMIC DNA]</scope>
    <source>
        <strain evidence="1 2">DSM 43866</strain>
    </source>
</reference>
<name>A0A561VMV6_ACTTI</name>